<evidence type="ECO:0000313" key="2">
    <source>
        <dbReference type="EMBL" id="OQD57351.1"/>
    </source>
</evidence>
<gene>
    <name evidence="2" type="ORF">BM536_005085</name>
</gene>
<protein>
    <submittedName>
        <fullName evidence="2">Uncharacterized protein</fullName>
    </submittedName>
</protein>
<evidence type="ECO:0000256" key="1">
    <source>
        <dbReference type="SAM" id="MobiDB-lite"/>
    </source>
</evidence>
<reference evidence="2 3" key="2">
    <citation type="submission" date="2017-02" db="EMBL/GenBank/DDBJ databases">
        <title>Draft genome sequence of Streptomyces phaeoluteigriseus type strain DSM41896.</title>
        <authorList>
            <person name="Salih T.S."/>
            <person name="Algora Gallardo L."/>
            <person name="Melo Santos T."/>
            <person name="Filgueira Martinez S."/>
            <person name="Herron P.R."/>
        </authorList>
    </citation>
    <scope>NUCLEOTIDE SEQUENCE [LARGE SCALE GENOMIC DNA]</scope>
    <source>
        <strain evidence="2 3">DSM 41896</strain>
    </source>
</reference>
<comment type="caution">
    <text evidence="2">The sequence shown here is derived from an EMBL/GenBank/DDBJ whole genome shotgun (WGS) entry which is preliminary data.</text>
</comment>
<name>A0A1V6MY45_9ACTN</name>
<organism evidence="2 3">
    <name type="scientific">Streptomyces phaeoluteigriseus</name>
    <dbReference type="NCBI Taxonomy" id="114686"/>
    <lineage>
        <taxon>Bacteria</taxon>
        <taxon>Bacillati</taxon>
        <taxon>Actinomycetota</taxon>
        <taxon>Actinomycetes</taxon>
        <taxon>Kitasatosporales</taxon>
        <taxon>Streptomycetaceae</taxon>
        <taxon>Streptomyces</taxon>
        <taxon>Streptomyces aurantiacus group</taxon>
    </lineage>
</organism>
<feature type="region of interest" description="Disordered" evidence="1">
    <location>
        <begin position="1"/>
        <end position="36"/>
    </location>
</feature>
<reference evidence="3" key="1">
    <citation type="submission" date="2016-11" db="EMBL/GenBank/DDBJ databases">
        <authorList>
            <person name="Schniete J.K."/>
            <person name="Salih T."/>
            <person name="Algora Gallardo L."/>
            <person name="Martinez Fernandez S."/>
            <person name="Herron P.R."/>
        </authorList>
    </citation>
    <scope>NUCLEOTIDE SEQUENCE [LARGE SCALE GENOMIC DNA]</scope>
    <source>
        <strain evidence="3">DSM 41896</strain>
    </source>
</reference>
<dbReference type="Proteomes" id="UP000184286">
    <property type="component" value="Unassembled WGS sequence"/>
</dbReference>
<accession>A0A1V6MY45</accession>
<dbReference type="EMBL" id="MPOH02000005">
    <property type="protein sequence ID" value="OQD57351.1"/>
    <property type="molecule type" value="Genomic_DNA"/>
</dbReference>
<proteinExistence type="predicted"/>
<dbReference type="AlphaFoldDB" id="A0A1V6MY45"/>
<evidence type="ECO:0000313" key="3">
    <source>
        <dbReference type="Proteomes" id="UP000184286"/>
    </source>
</evidence>
<sequence length="94" mass="10290">MLVQRTDGARTLGRPDALRATAGHGKPHQGGEQRIDRHYTAPWNINAVIDVTVLDTSDVTDHDAVKVVYSRARLAEGLRRTITPLPPHDLSSVS</sequence>